<evidence type="ECO:0000313" key="2">
    <source>
        <dbReference type="RefSeq" id="XP_031554013.1"/>
    </source>
</evidence>
<dbReference type="KEGG" id="aten:116291030"/>
<protein>
    <submittedName>
        <fullName evidence="2">Uncharacterized protein LOC116291030</fullName>
    </submittedName>
</protein>
<dbReference type="InParanoid" id="A0A6P8HGC3"/>
<gene>
    <name evidence="2" type="primary">LOC116291030</name>
</gene>
<name>A0A6P8HGC3_ACTTE</name>
<dbReference type="AlphaFoldDB" id="A0A6P8HGC3"/>
<evidence type="ECO:0000313" key="1">
    <source>
        <dbReference type="Proteomes" id="UP000515163"/>
    </source>
</evidence>
<organism evidence="1 2">
    <name type="scientific">Actinia tenebrosa</name>
    <name type="common">Australian red waratah sea anemone</name>
    <dbReference type="NCBI Taxonomy" id="6105"/>
    <lineage>
        <taxon>Eukaryota</taxon>
        <taxon>Metazoa</taxon>
        <taxon>Cnidaria</taxon>
        <taxon>Anthozoa</taxon>
        <taxon>Hexacorallia</taxon>
        <taxon>Actiniaria</taxon>
        <taxon>Actiniidae</taxon>
        <taxon>Actinia</taxon>
    </lineage>
</organism>
<keyword evidence="1" id="KW-1185">Reference proteome</keyword>
<dbReference type="OrthoDB" id="5987945at2759"/>
<dbReference type="Proteomes" id="UP000515163">
    <property type="component" value="Unplaced"/>
</dbReference>
<proteinExistence type="predicted"/>
<sequence>MVRKGSTEDDSFKLAGKGLDTEFCIYCMAVRGCGCPISDDGDACVGCLKDCFNRSKGNVGSWTGLRDDLEFILDEELSNVMLCALHCEMRNTEQLLGSVGLFAHRCNALDDLNNALSQYGPESFKEKRLTVKLRKGQETAVEKSNIKVATFSGPTERLILKNLEVIMEIGLPNEKITSYYDKTPNAAKQVLLDGYSFCEYLIEEVFKKQLSNDTFVRDYGTHQESIKTVNLPRLRKHLEKRIEYWQEQQAEIEKKYLQAFPDEKKRRGKNKKKDGDQHLASIYASEVQKNFYMMVGFLF</sequence>
<accession>A0A6P8HGC3</accession>
<reference evidence="2" key="1">
    <citation type="submission" date="2025-08" db="UniProtKB">
        <authorList>
            <consortium name="RefSeq"/>
        </authorList>
    </citation>
    <scope>IDENTIFICATION</scope>
    <source>
        <tissue evidence="2">Tentacle</tissue>
    </source>
</reference>
<dbReference type="GeneID" id="116291030"/>
<dbReference type="RefSeq" id="XP_031554013.1">
    <property type="nucleotide sequence ID" value="XM_031698153.1"/>
</dbReference>